<organism evidence="1 2">
    <name type="scientific">Nonomuraea thailandensis</name>
    <dbReference type="NCBI Taxonomy" id="1188745"/>
    <lineage>
        <taxon>Bacteria</taxon>
        <taxon>Bacillati</taxon>
        <taxon>Actinomycetota</taxon>
        <taxon>Actinomycetes</taxon>
        <taxon>Streptosporangiales</taxon>
        <taxon>Streptosporangiaceae</taxon>
        <taxon>Nonomuraea</taxon>
    </lineage>
</organism>
<accession>A0A9X2GQ43</accession>
<evidence type="ECO:0000313" key="1">
    <source>
        <dbReference type="EMBL" id="MCP2358758.1"/>
    </source>
</evidence>
<dbReference type="AlphaFoldDB" id="A0A9X2GQ43"/>
<name>A0A9X2GQ43_9ACTN</name>
<keyword evidence="2" id="KW-1185">Reference proteome</keyword>
<dbReference type="EMBL" id="JAMZEB010000002">
    <property type="protein sequence ID" value="MCP2358758.1"/>
    <property type="molecule type" value="Genomic_DNA"/>
</dbReference>
<proteinExistence type="predicted"/>
<sequence length="32" mass="3353">MKPPRDGPAAGWSELGVSSRVALTTKIQADRG</sequence>
<gene>
    <name evidence="1" type="ORF">HD597_005778</name>
</gene>
<comment type="caution">
    <text evidence="1">The sequence shown here is derived from an EMBL/GenBank/DDBJ whole genome shotgun (WGS) entry which is preliminary data.</text>
</comment>
<reference evidence="1" key="1">
    <citation type="submission" date="2022-06" db="EMBL/GenBank/DDBJ databases">
        <title>Sequencing the genomes of 1000 actinobacteria strains.</title>
        <authorList>
            <person name="Klenk H.-P."/>
        </authorList>
    </citation>
    <scope>NUCLEOTIDE SEQUENCE</scope>
    <source>
        <strain evidence="1">DSM 46694</strain>
    </source>
</reference>
<dbReference type="Proteomes" id="UP001139648">
    <property type="component" value="Unassembled WGS sequence"/>
</dbReference>
<evidence type="ECO:0000313" key="2">
    <source>
        <dbReference type="Proteomes" id="UP001139648"/>
    </source>
</evidence>
<protein>
    <submittedName>
        <fullName evidence="1">Uncharacterized protein</fullName>
    </submittedName>
</protein>